<dbReference type="SUPFAM" id="SSF46785">
    <property type="entry name" value="Winged helix' DNA-binding domain"/>
    <property type="match status" value="1"/>
</dbReference>
<name>A0ABT9VWR2_9BACI</name>
<dbReference type="InterPro" id="IPR036390">
    <property type="entry name" value="WH_DNA-bd_sf"/>
</dbReference>
<reference evidence="1 2" key="1">
    <citation type="submission" date="2023-07" db="EMBL/GenBank/DDBJ databases">
        <title>Genomic Encyclopedia of Type Strains, Phase IV (KMG-IV): sequencing the most valuable type-strain genomes for metagenomic binning, comparative biology and taxonomic classification.</title>
        <authorList>
            <person name="Goeker M."/>
        </authorList>
    </citation>
    <scope>NUCLEOTIDE SEQUENCE [LARGE SCALE GENOMIC DNA]</scope>
    <source>
        <strain evidence="1 2">DSM 12751</strain>
    </source>
</reference>
<sequence length="148" mass="16439">MVKKSASAIPDKTFGVAVQALVVLSLRSDTCPSCDIAAYMQSEATQLRRILAKLVRSGLLVTREGRDGGYRLKQSPDSFTLADVYMALQTEEDRLCHLSESTGSNPFGQQMSHAFTELKVELEQSALQVLRQYTLADFAERIKKTLNH</sequence>
<dbReference type="RefSeq" id="WP_307392273.1">
    <property type="nucleotide sequence ID" value="NZ_BAAADK010000045.1"/>
</dbReference>
<dbReference type="PANTHER" id="PTHR33221">
    <property type="entry name" value="WINGED HELIX-TURN-HELIX TRANSCRIPTIONAL REGULATOR, RRF2 FAMILY"/>
    <property type="match status" value="1"/>
</dbReference>
<dbReference type="InterPro" id="IPR030489">
    <property type="entry name" value="TR_Rrf2-type_CS"/>
</dbReference>
<proteinExistence type="predicted"/>
<protein>
    <submittedName>
        <fullName evidence="1">Rrf2 family protein</fullName>
    </submittedName>
</protein>
<dbReference type="PROSITE" id="PS01332">
    <property type="entry name" value="HTH_RRF2_1"/>
    <property type="match status" value="1"/>
</dbReference>
<dbReference type="InterPro" id="IPR036388">
    <property type="entry name" value="WH-like_DNA-bd_sf"/>
</dbReference>
<dbReference type="PANTHER" id="PTHR33221:SF15">
    <property type="entry name" value="HTH-TYPE TRANSCRIPTIONAL REGULATOR YWGB-RELATED"/>
    <property type="match status" value="1"/>
</dbReference>
<evidence type="ECO:0000313" key="1">
    <source>
        <dbReference type="EMBL" id="MDQ0165319.1"/>
    </source>
</evidence>
<dbReference type="Gene3D" id="1.10.10.10">
    <property type="entry name" value="Winged helix-like DNA-binding domain superfamily/Winged helix DNA-binding domain"/>
    <property type="match status" value="1"/>
</dbReference>
<comment type="caution">
    <text evidence="1">The sequence shown here is derived from an EMBL/GenBank/DDBJ whole genome shotgun (WGS) entry which is preliminary data.</text>
</comment>
<evidence type="ECO:0000313" key="2">
    <source>
        <dbReference type="Proteomes" id="UP001235840"/>
    </source>
</evidence>
<dbReference type="InterPro" id="IPR000944">
    <property type="entry name" value="Tscrpt_reg_Rrf2"/>
</dbReference>
<gene>
    <name evidence="1" type="ORF">J2S11_001219</name>
</gene>
<dbReference type="Proteomes" id="UP001235840">
    <property type="component" value="Unassembled WGS sequence"/>
</dbReference>
<organism evidence="1 2">
    <name type="scientific">Caldalkalibacillus horti</name>
    <dbReference type="NCBI Taxonomy" id="77523"/>
    <lineage>
        <taxon>Bacteria</taxon>
        <taxon>Bacillati</taxon>
        <taxon>Bacillota</taxon>
        <taxon>Bacilli</taxon>
        <taxon>Bacillales</taxon>
        <taxon>Bacillaceae</taxon>
        <taxon>Caldalkalibacillus</taxon>
    </lineage>
</organism>
<dbReference type="EMBL" id="JAUSTY010000004">
    <property type="protein sequence ID" value="MDQ0165319.1"/>
    <property type="molecule type" value="Genomic_DNA"/>
</dbReference>
<dbReference type="Pfam" id="PF02082">
    <property type="entry name" value="Rrf2"/>
    <property type="match status" value="1"/>
</dbReference>
<keyword evidence="2" id="KW-1185">Reference proteome</keyword>
<accession>A0ABT9VWR2</accession>
<dbReference type="PROSITE" id="PS51197">
    <property type="entry name" value="HTH_RRF2_2"/>
    <property type="match status" value="1"/>
</dbReference>